<keyword evidence="3 5" id="KW-0238">DNA-binding</keyword>
<dbReference type="InterPro" id="IPR044068">
    <property type="entry name" value="CB"/>
</dbReference>
<proteinExistence type="inferred from homology"/>
<reference evidence="9" key="1">
    <citation type="submission" date="2011-06" db="EMBL/GenBank/DDBJ databases">
        <title>The complete genome of chromosome of Runella slithyformis DSM 19594.</title>
        <authorList>
            <consortium name="US DOE Joint Genome Institute (JGI-PGF)"/>
            <person name="Lucas S."/>
            <person name="Han J."/>
            <person name="Lapidus A."/>
            <person name="Bruce D."/>
            <person name="Goodwin L."/>
            <person name="Pitluck S."/>
            <person name="Peters L."/>
            <person name="Kyrpides N."/>
            <person name="Mavromatis K."/>
            <person name="Ivanova N."/>
            <person name="Ovchinnikova G."/>
            <person name="Zhang X."/>
            <person name="Misra M."/>
            <person name="Detter J.C."/>
            <person name="Tapia R."/>
            <person name="Han C."/>
            <person name="Land M."/>
            <person name="Hauser L."/>
            <person name="Markowitz V."/>
            <person name="Cheng J.-F."/>
            <person name="Hugenholtz P."/>
            <person name="Woyke T."/>
            <person name="Wu D."/>
            <person name="Tindall B."/>
            <person name="Faehrich R."/>
            <person name="Brambilla E."/>
            <person name="Klenk H.-P."/>
            <person name="Eisen J.A."/>
        </authorList>
    </citation>
    <scope>NUCLEOTIDE SEQUENCE [LARGE SCALE GENOMIC DNA]</scope>
    <source>
        <strain evidence="9">ATCC 29530 / DSM 19594 / LMG 11500 / NCIMB 11436 / LSU 4</strain>
    </source>
</reference>
<dbReference type="KEGG" id="rsi:Runsl_5048"/>
<accession>A0A7U3ZQ76</accession>
<feature type="domain" description="Core-binding (CB)" evidence="7">
    <location>
        <begin position="265"/>
        <end position="342"/>
    </location>
</feature>
<evidence type="ECO:0000256" key="4">
    <source>
        <dbReference type="ARBA" id="ARBA00023172"/>
    </source>
</evidence>
<gene>
    <name evidence="8" type="ordered locus">Runsl_5048</name>
</gene>
<dbReference type="AlphaFoldDB" id="A0A7U3ZQ76"/>
<evidence type="ECO:0000256" key="5">
    <source>
        <dbReference type="PROSITE-ProRule" id="PRU01248"/>
    </source>
</evidence>
<keyword evidence="2" id="KW-0229">DNA integration</keyword>
<dbReference type="InterPro" id="IPR011010">
    <property type="entry name" value="DNA_brk_join_enz"/>
</dbReference>
<feature type="domain" description="Tyr recombinase" evidence="6">
    <location>
        <begin position="359"/>
        <end position="534"/>
    </location>
</feature>
<comment type="similarity">
    <text evidence="1">Belongs to the 'phage' integrase family.</text>
</comment>
<reference evidence="8 9" key="2">
    <citation type="journal article" date="2012" name="Stand. Genomic Sci.">
        <title>Complete genome sequence of the aquatic bacterium Runella slithyformis type strain (LSU 4(T)).</title>
        <authorList>
            <person name="Copeland A."/>
            <person name="Zhang X."/>
            <person name="Misra M."/>
            <person name="Lapidus A."/>
            <person name="Nolan M."/>
            <person name="Lucas S."/>
            <person name="Deshpande S."/>
            <person name="Cheng J.F."/>
            <person name="Tapia R."/>
            <person name="Goodwin L.A."/>
            <person name="Pitluck S."/>
            <person name="Liolios K."/>
            <person name="Pagani I."/>
            <person name="Ivanova N."/>
            <person name="Mikhailova N."/>
            <person name="Pati A."/>
            <person name="Chen A."/>
            <person name="Palaniappan K."/>
            <person name="Land M."/>
            <person name="Hauser L."/>
            <person name="Pan C."/>
            <person name="Jeffries C.D."/>
            <person name="Detter J.C."/>
            <person name="Brambilla E.M."/>
            <person name="Rohde M."/>
            <person name="Djao O.D."/>
            <person name="Goker M."/>
            <person name="Sikorski J."/>
            <person name="Tindall B.J."/>
            <person name="Woyke T."/>
            <person name="Bristow J."/>
            <person name="Eisen J.A."/>
            <person name="Markowitz V."/>
            <person name="Hugenholtz P."/>
            <person name="Kyrpides N.C."/>
            <person name="Klenk H.P."/>
            <person name="Mavromatis K."/>
        </authorList>
    </citation>
    <scope>NUCLEOTIDE SEQUENCE [LARGE SCALE GENOMIC DNA]</scope>
    <source>
        <strain evidence="9">ATCC 29530 / DSM 19594 / LMG 11500 / NCIMB 11436 / LSU 4</strain>
    </source>
</reference>
<dbReference type="GO" id="GO:0003677">
    <property type="term" value="F:DNA binding"/>
    <property type="evidence" value="ECO:0007669"/>
    <property type="project" value="UniProtKB-UniRule"/>
</dbReference>
<evidence type="ECO:0000256" key="3">
    <source>
        <dbReference type="ARBA" id="ARBA00023125"/>
    </source>
</evidence>
<protein>
    <submittedName>
        <fullName evidence="8">Integron integrase</fullName>
    </submittedName>
</protein>
<dbReference type="Pfam" id="PF13495">
    <property type="entry name" value="Phage_int_SAM_4"/>
    <property type="match status" value="1"/>
</dbReference>
<evidence type="ECO:0000256" key="1">
    <source>
        <dbReference type="ARBA" id="ARBA00008857"/>
    </source>
</evidence>
<dbReference type="InterPro" id="IPR004107">
    <property type="entry name" value="Integrase_SAM-like_N"/>
</dbReference>
<name>A0A7U3ZQ76_RUNSL</name>
<dbReference type="EMBL" id="CP002859">
    <property type="protein sequence ID" value="AEI51357.1"/>
    <property type="molecule type" value="Genomic_DNA"/>
</dbReference>
<dbReference type="GO" id="GO:0015074">
    <property type="term" value="P:DNA integration"/>
    <property type="evidence" value="ECO:0007669"/>
    <property type="project" value="UniProtKB-KW"/>
</dbReference>
<evidence type="ECO:0000259" key="6">
    <source>
        <dbReference type="PROSITE" id="PS51898"/>
    </source>
</evidence>
<dbReference type="PANTHER" id="PTHR30349">
    <property type="entry name" value="PHAGE INTEGRASE-RELATED"/>
    <property type="match status" value="1"/>
</dbReference>
<evidence type="ECO:0000256" key="2">
    <source>
        <dbReference type="ARBA" id="ARBA00022908"/>
    </source>
</evidence>
<keyword evidence="9" id="KW-1185">Reference proteome</keyword>
<dbReference type="InterPro" id="IPR050090">
    <property type="entry name" value="Tyrosine_recombinase_XerCD"/>
</dbReference>
<evidence type="ECO:0000313" key="9">
    <source>
        <dbReference type="Proteomes" id="UP000000493"/>
    </source>
</evidence>
<keyword evidence="4" id="KW-0233">DNA recombination</keyword>
<dbReference type="PROSITE" id="PS51898">
    <property type="entry name" value="TYR_RECOMBINASE"/>
    <property type="match status" value="1"/>
</dbReference>
<dbReference type="InterPro" id="IPR002104">
    <property type="entry name" value="Integrase_catalytic"/>
</dbReference>
<evidence type="ECO:0000259" key="7">
    <source>
        <dbReference type="PROSITE" id="PS51900"/>
    </source>
</evidence>
<dbReference type="Gene3D" id="1.10.150.130">
    <property type="match status" value="1"/>
</dbReference>
<dbReference type="CDD" id="cd01193">
    <property type="entry name" value="INT_IntI_C"/>
    <property type="match status" value="1"/>
</dbReference>
<dbReference type="Gene3D" id="1.10.443.10">
    <property type="entry name" value="Intergrase catalytic core"/>
    <property type="match status" value="1"/>
</dbReference>
<dbReference type="NCBIfam" id="NF040815">
    <property type="entry name" value="recomb_XerA_Arch"/>
    <property type="match status" value="1"/>
</dbReference>
<dbReference type="Proteomes" id="UP000000493">
    <property type="component" value="Chromosome"/>
</dbReference>
<dbReference type="GO" id="GO:0006310">
    <property type="term" value="P:DNA recombination"/>
    <property type="evidence" value="ECO:0007669"/>
    <property type="project" value="UniProtKB-KW"/>
</dbReference>
<dbReference type="InterPro" id="IPR010998">
    <property type="entry name" value="Integrase_recombinase_N"/>
</dbReference>
<dbReference type="RefSeq" id="WP_013930638.1">
    <property type="nucleotide sequence ID" value="NC_015703.1"/>
</dbReference>
<organism evidence="8 9">
    <name type="scientific">Runella slithyformis (strain ATCC 29530 / DSM 19594 / LMG 11500 / NCIMB 11436 / LSU 4)</name>
    <dbReference type="NCBI Taxonomy" id="761193"/>
    <lineage>
        <taxon>Bacteria</taxon>
        <taxon>Pseudomonadati</taxon>
        <taxon>Bacteroidota</taxon>
        <taxon>Cytophagia</taxon>
        <taxon>Cytophagales</taxon>
        <taxon>Spirosomataceae</taxon>
        <taxon>Runella</taxon>
    </lineage>
</organism>
<sequence length="538" mass="62454">MIKASKILHRNEDRFKVDFPYNREISLLLKQIPDAQWSKSHSAWHIPYTKTAFEQLKSLFPDIEIVSLKETPTPKAPLPVEPSPLPTQSSIVIELLNKNLLLRMPKSDADVQFVLKFRYVRWDKERRIWLIPYTTTNLHALQVYFGARISQFIEHKTVFESAPDPTGAPLPTEGELVLVRVNAHRLRVIVAYDPQLVKQIKQLPFAKWDAKNKWWSVPFSDRILQQIKETALSHQLKFTYRETLTPPVGIPRKAKEGMVNHRPCPPDMLLKMKELRYSEATIKSYGSAFEEFINHFPHDAIDEIDEKKIIEFCRYLVIDRKVSASTQNTAINAIKFYYEKVLGGKRRFYALQRPQRDKTLPVVLSSDEVQRILNTVQNLKHKMILTLIYSSGLRISEAIQLKIKDIDSVRMQIRIEQSKGKKDRYTLLSPKALDMLRKYYVQYKPIDYLFEGQDTPMYSARSIQQILKAACQKAGIKKTVTVHTLRHSFATHLLENGTDLRYIQLLLGHESSKTTEIYTHLTTKGFDQIKSPLDALEL</sequence>
<evidence type="ECO:0000313" key="8">
    <source>
        <dbReference type="EMBL" id="AEI51357.1"/>
    </source>
</evidence>
<dbReference type="SUPFAM" id="SSF56349">
    <property type="entry name" value="DNA breaking-rejoining enzymes"/>
    <property type="match status" value="1"/>
</dbReference>
<dbReference type="Pfam" id="PF00589">
    <property type="entry name" value="Phage_integrase"/>
    <property type="match status" value="1"/>
</dbReference>
<dbReference type="PANTHER" id="PTHR30349:SF64">
    <property type="entry name" value="PROPHAGE INTEGRASE INTD-RELATED"/>
    <property type="match status" value="1"/>
</dbReference>
<dbReference type="PROSITE" id="PS51900">
    <property type="entry name" value="CB"/>
    <property type="match status" value="1"/>
</dbReference>
<dbReference type="InterPro" id="IPR013762">
    <property type="entry name" value="Integrase-like_cat_sf"/>
</dbReference>